<dbReference type="GO" id="GO:0008360">
    <property type="term" value="P:regulation of cell shape"/>
    <property type="evidence" value="ECO:0007669"/>
    <property type="project" value="UniProtKB-KW"/>
</dbReference>
<evidence type="ECO:0000256" key="6">
    <source>
        <dbReference type="ARBA" id="ARBA00023316"/>
    </source>
</evidence>
<dbReference type="GO" id="GO:0071555">
    <property type="term" value="P:cell wall organization"/>
    <property type="evidence" value="ECO:0007669"/>
    <property type="project" value="UniProtKB-KW"/>
</dbReference>
<dbReference type="AlphaFoldDB" id="A0A1F5JL82"/>
<comment type="caution">
    <text evidence="11">The sequence shown here is derived from an EMBL/GenBank/DDBJ whole genome shotgun (WGS) entry which is preliminary data.</text>
</comment>
<dbReference type="Gene3D" id="3.40.710.10">
    <property type="entry name" value="DD-peptidase/beta-lactamase superfamily"/>
    <property type="match status" value="1"/>
</dbReference>
<evidence type="ECO:0000256" key="2">
    <source>
        <dbReference type="ARBA" id="ARBA00022729"/>
    </source>
</evidence>
<dbReference type="SUPFAM" id="SSF56601">
    <property type="entry name" value="beta-lactamase/transpeptidase-like"/>
    <property type="match status" value="1"/>
</dbReference>
<keyword evidence="5" id="KW-0573">Peptidoglycan synthesis</keyword>
<keyword evidence="4" id="KW-0133">Cell shape</keyword>
<dbReference type="Pfam" id="PF00768">
    <property type="entry name" value="Peptidase_S11"/>
    <property type="match status" value="1"/>
</dbReference>
<feature type="binding site" evidence="8">
    <location>
        <position position="254"/>
    </location>
    <ligand>
        <name>substrate</name>
    </ligand>
</feature>
<evidence type="ECO:0000313" key="12">
    <source>
        <dbReference type="Proteomes" id="UP000177555"/>
    </source>
</evidence>
<dbReference type="Proteomes" id="UP000177555">
    <property type="component" value="Unassembled WGS sequence"/>
</dbReference>
<evidence type="ECO:0000256" key="1">
    <source>
        <dbReference type="ARBA" id="ARBA00007164"/>
    </source>
</evidence>
<comment type="similarity">
    <text evidence="1 9">Belongs to the peptidase S11 family.</text>
</comment>
<dbReference type="InterPro" id="IPR018044">
    <property type="entry name" value="Peptidase_S11"/>
</dbReference>
<dbReference type="PANTHER" id="PTHR21581">
    <property type="entry name" value="D-ALANYL-D-ALANINE CARBOXYPEPTIDASE"/>
    <property type="match status" value="1"/>
</dbReference>
<feature type="active site" description="Acyl-ester intermediate" evidence="7">
    <location>
        <position position="93"/>
    </location>
</feature>
<dbReference type="GO" id="GO:0009252">
    <property type="term" value="P:peptidoglycan biosynthetic process"/>
    <property type="evidence" value="ECO:0007669"/>
    <property type="project" value="UniProtKB-KW"/>
</dbReference>
<evidence type="ECO:0000256" key="3">
    <source>
        <dbReference type="ARBA" id="ARBA00022801"/>
    </source>
</evidence>
<protein>
    <recommendedName>
        <fullName evidence="10">Peptidase S11 D-alanyl-D-alanine carboxypeptidase A N-terminal domain-containing protein</fullName>
    </recommendedName>
</protein>
<evidence type="ECO:0000256" key="4">
    <source>
        <dbReference type="ARBA" id="ARBA00022960"/>
    </source>
</evidence>
<reference evidence="11 12" key="1">
    <citation type="journal article" date="2016" name="Nat. Commun.">
        <title>Thousands of microbial genomes shed light on interconnected biogeochemical processes in an aquifer system.</title>
        <authorList>
            <person name="Anantharaman K."/>
            <person name="Brown C.T."/>
            <person name="Hug L.A."/>
            <person name="Sharon I."/>
            <person name="Castelle C.J."/>
            <person name="Probst A.J."/>
            <person name="Thomas B.C."/>
            <person name="Singh A."/>
            <person name="Wilkins M.J."/>
            <person name="Karaoz U."/>
            <person name="Brodie E.L."/>
            <person name="Williams K.H."/>
            <person name="Hubbard S.S."/>
            <person name="Banfield J.F."/>
        </authorList>
    </citation>
    <scope>NUCLEOTIDE SEQUENCE [LARGE SCALE GENOMIC DNA]</scope>
</reference>
<feature type="active site" description="Proton acceptor" evidence="7">
    <location>
        <position position="96"/>
    </location>
</feature>
<feature type="domain" description="Peptidase S11 D-alanyl-D-alanine carboxypeptidase A N-terminal" evidence="10">
    <location>
        <begin position="62"/>
        <end position="284"/>
    </location>
</feature>
<dbReference type="InterPro" id="IPR001967">
    <property type="entry name" value="Peptidase_S11_N"/>
</dbReference>
<evidence type="ECO:0000256" key="8">
    <source>
        <dbReference type="PIRSR" id="PIRSR618044-2"/>
    </source>
</evidence>
<gene>
    <name evidence="11" type="ORF">A2867_03330</name>
</gene>
<evidence type="ECO:0000313" key="11">
    <source>
        <dbReference type="EMBL" id="OGE29359.1"/>
    </source>
</evidence>
<organism evidence="11 12">
    <name type="scientific">Candidatus Daviesbacteria bacterium RIFCSPHIGHO2_01_FULL_40_11</name>
    <dbReference type="NCBI Taxonomy" id="1797762"/>
    <lineage>
        <taxon>Bacteria</taxon>
        <taxon>Candidatus Daviesiibacteriota</taxon>
    </lineage>
</organism>
<feature type="active site" evidence="7">
    <location>
        <position position="147"/>
    </location>
</feature>
<keyword evidence="3" id="KW-0378">Hydrolase</keyword>
<dbReference type="InterPro" id="IPR012338">
    <property type="entry name" value="Beta-lactam/transpept-like"/>
</dbReference>
<evidence type="ECO:0000256" key="9">
    <source>
        <dbReference type="RuleBase" id="RU004016"/>
    </source>
</evidence>
<keyword evidence="2" id="KW-0732">Signal</keyword>
<dbReference type="GO" id="GO:0006508">
    <property type="term" value="P:proteolysis"/>
    <property type="evidence" value="ECO:0007669"/>
    <property type="project" value="InterPro"/>
</dbReference>
<dbReference type="GO" id="GO:0009002">
    <property type="term" value="F:serine-type D-Ala-D-Ala carboxypeptidase activity"/>
    <property type="evidence" value="ECO:0007669"/>
    <property type="project" value="InterPro"/>
</dbReference>
<keyword evidence="6" id="KW-0961">Cell wall biogenesis/degradation</keyword>
<evidence type="ECO:0000256" key="7">
    <source>
        <dbReference type="PIRSR" id="PIRSR618044-1"/>
    </source>
</evidence>
<sequence length="310" mass="34265">MRYYFYCAVLILLAITITTVFPFLVDSMDSLLISLQIPQNNSQVAGIQKYNIPPISRNLPLPNFAARAVLIKDLATNTTLYQKDSSVSFPIASTTKIMTALVASEYFKQNSVLTVESSANTPGSKAGLDAGENFTFRSLLYGMLLNSGNDAAYTIAENYPGGVLSFVSAMNKKVLELNLKNTHFDNPAGFDSPYHFSSAADLSKITEEALKNTTLTRIFATKETNIVSLNKKYTHQLINLNKLLSQINGVLGVKTGTTREAKENLVTLIERNGYRVLLVVLGSDDRFGETTRLIDWTYTNFTWSELGTVH</sequence>
<accession>A0A1F5JL82</accession>
<evidence type="ECO:0000259" key="10">
    <source>
        <dbReference type="Pfam" id="PF00768"/>
    </source>
</evidence>
<dbReference type="PANTHER" id="PTHR21581:SF6">
    <property type="entry name" value="TRAFFICKING PROTEIN PARTICLE COMPLEX SUBUNIT 12"/>
    <property type="match status" value="1"/>
</dbReference>
<evidence type="ECO:0000256" key="5">
    <source>
        <dbReference type="ARBA" id="ARBA00022984"/>
    </source>
</evidence>
<dbReference type="PRINTS" id="PR00725">
    <property type="entry name" value="DADACBPTASE1"/>
</dbReference>
<proteinExistence type="inferred from homology"/>
<dbReference type="EMBL" id="MFCP01000007">
    <property type="protein sequence ID" value="OGE29359.1"/>
    <property type="molecule type" value="Genomic_DNA"/>
</dbReference>
<name>A0A1F5JL82_9BACT</name>